<feature type="compositionally biased region" description="Basic residues" evidence="1">
    <location>
        <begin position="1"/>
        <end position="15"/>
    </location>
</feature>
<comment type="caution">
    <text evidence="2">The sequence shown here is derived from an EMBL/GenBank/DDBJ whole genome shotgun (WGS) entry which is preliminary data.</text>
</comment>
<keyword evidence="3" id="KW-1185">Reference proteome</keyword>
<proteinExistence type="predicted"/>
<reference evidence="2 3" key="1">
    <citation type="journal article" date="2019" name="Int. J. Syst. Evol. Microbiol.">
        <title>The Global Catalogue of Microorganisms (GCM) 10K type strain sequencing project: providing services to taxonomists for standard genome sequencing and annotation.</title>
        <authorList>
            <consortium name="The Broad Institute Genomics Platform"/>
            <consortium name="The Broad Institute Genome Sequencing Center for Infectious Disease"/>
            <person name="Wu L."/>
            <person name="Ma J."/>
        </authorList>
    </citation>
    <scope>NUCLEOTIDE SEQUENCE [LARGE SCALE GENOMIC DNA]</scope>
    <source>
        <strain evidence="2 3">JCM 9933</strain>
    </source>
</reference>
<sequence>MRKELRSRRSRRRAPRVSYDGEVSKSGDVVTRISTSGTDGVLLARVALWPALKAWGARLAKRRAA</sequence>
<dbReference type="Proteomes" id="UP001501588">
    <property type="component" value="Unassembled WGS sequence"/>
</dbReference>
<accession>A0ABN1G586</accession>
<gene>
    <name evidence="2" type="ORF">GCM10009416_47470</name>
</gene>
<name>A0ABN1G586_9PROT</name>
<organism evidence="2 3">
    <name type="scientific">Craurococcus roseus</name>
    <dbReference type="NCBI Taxonomy" id="77585"/>
    <lineage>
        <taxon>Bacteria</taxon>
        <taxon>Pseudomonadati</taxon>
        <taxon>Pseudomonadota</taxon>
        <taxon>Alphaproteobacteria</taxon>
        <taxon>Acetobacterales</taxon>
        <taxon>Acetobacteraceae</taxon>
        <taxon>Craurococcus</taxon>
    </lineage>
</organism>
<evidence type="ECO:0000313" key="2">
    <source>
        <dbReference type="EMBL" id="GAA0604362.1"/>
    </source>
</evidence>
<feature type="region of interest" description="Disordered" evidence="1">
    <location>
        <begin position="1"/>
        <end position="21"/>
    </location>
</feature>
<dbReference type="EMBL" id="BAAAFZ010000094">
    <property type="protein sequence ID" value="GAA0604362.1"/>
    <property type="molecule type" value="Genomic_DNA"/>
</dbReference>
<evidence type="ECO:0000313" key="3">
    <source>
        <dbReference type="Proteomes" id="UP001501588"/>
    </source>
</evidence>
<evidence type="ECO:0000256" key="1">
    <source>
        <dbReference type="SAM" id="MobiDB-lite"/>
    </source>
</evidence>
<protein>
    <submittedName>
        <fullName evidence="2">Uncharacterized protein</fullName>
    </submittedName>
</protein>